<organism evidence="2 3">
    <name type="scientific">Galbibacter orientalis DSM 19592</name>
    <dbReference type="NCBI Taxonomy" id="926559"/>
    <lineage>
        <taxon>Bacteria</taxon>
        <taxon>Pseudomonadati</taxon>
        <taxon>Bacteroidota</taxon>
        <taxon>Flavobacteriia</taxon>
        <taxon>Flavobacteriales</taxon>
        <taxon>Flavobacteriaceae</taxon>
        <taxon>Galbibacter</taxon>
    </lineage>
</organism>
<keyword evidence="3" id="KW-1185">Reference proteome</keyword>
<dbReference type="SMART" id="SM00028">
    <property type="entry name" value="TPR"/>
    <property type="match status" value="4"/>
</dbReference>
<evidence type="ECO:0008006" key="4">
    <source>
        <dbReference type="Google" id="ProtNLM"/>
    </source>
</evidence>
<dbReference type="eggNOG" id="COG0457">
    <property type="taxonomic scope" value="Bacteria"/>
</dbReference>
<evidence type="ECO:0000256" key="1">
    <source>
        <dbReference type="SAM" id="SignalP"/>
    </source>
</evidence>
<proteinExistence type="predicted"/>
<name>I3C435_9FLAO</name>
<feature type="signal peptide" evidence="1">
    <location>
        <begin position="1"/>
        <end position="20"/>
    </location>
</feature>
<dbReference type="STRING" id="926559.JoomaDRAFT_1363"/>
<dbReference type="Proteomes" id="UP000004690">
    <property type="component" value="Unassembled WGS sequence"/>
</dbReference>
<dbReference type="EMBL" id="JH651379">
    <property type="protein sequence ID" value="EIJ38378.1"/>
    <property type="molecule type" value="Genomic_DNA"/>
</dbReference>
<dbReference type="SUPFAM" id="SSF48452">
    <property type="entry name" value="TPR-like"/>
    <property type="match status" value="1"/>
</dbReference>
<dbReference type="InterPro" id="IPR019734">
    <property type="entry name" value="TPR_rpt"/>
</dbReference>
<protein>
    <recommendedName>
        <fullName evidence="4">Protein involved in gliding motility SprE</fullName>
    </recommendedName>
</protein>
<feature type="chain" id="PRO_5003668421" description="Protein involved in gliding motility SprE" evidence="1">
    <location>
        <begin position="21"/>
        <end position="852"/>
    </location>
</feature>
<sequence>MNKYLKILTFLLLLVLVSVACSTKKDAFLNKNWHALNTKYNVLFNGKEALAVGQQELIDNYVDNYWELLPVERMEIRDEIIIDTAQLNPNFRRAEEKATKAVQKHGMNIGGQERNPQIDEAYLLLGKARYYDQRFVPALEAFNYILRKYTASDIIHQAAIWREKTNIRMENEEVAITNLKKVLQLDITEQEYADASAMLAQAYINLKQKDSAIYRLKLASNVTKNNEEKGRYNYIIGQLYNEKGELDSANIAFDKVIDLKRKSPRIYMMNAYVEKIKNLYLQGEEDSTLLAALDKIERNRENRPYLGKLYRLNAVYYLKNQQFDLAQFYLNESIKNTENDPNLLALDYEDLATMYFDNAYYKEAGAYYDSTLTNLNENSKKFRIFTRKRENLESVIKYEDIAHRNDSILTVLAMPEAEKTAFYQRHIDSIKEVDAMERERAKIAELQNNNYGTLGGLKGNKSDKASDFYFYNPTSVQYGVQEFRKIWGNRTLEDNWRLGNKTTTMQGETAVAEVVNPEDVPYYSLDFYFDQLPTTPREIDSIKQEYNFANYQLGLIYKEKFQEYELAANKLEKLLDNNPEERLILPAKYNLYKIYELLESPLAAEYKADIIANHSDSRYAEILKNPAAVLADDGSSPNAVYASLYKDFENQQYDKVITEADDNISKYNGEEVMLKFEMLKASANARLYGYNSYKESLSNIALNYPNSEEGAEAQNILEKTLPLVADSTFNMDPISSNQWKVIYPFKRNNKAGVKELTDKIDASLKDLKYTHVKYSEDIYNPGTIFLVVHGFDTKLHAEGYAELLKINKDYLVDNEKFVISSANYKKVQIHKNLDTYLAENKIDNLNNPNLNN</sequence>
<reference evidence="2 3" key="1">
    <citation type="submission" date="2012-02" db="EMBL/GenBank/DDBJ databases">
        <title>Improved High-Quality Draft genome of Joostella marina DSM 19592.</title>
        <authorList>
            <consortium name="US DOE Joint Genome Institute (JGI-PGF)"/>
            <person name="Lucas S."/>
            <person name="Copeland A."/>
            <person name="Lapidus A."/>
            <person name="Bruce D."/>
            <person name="Goodwin L."/>
            <person name="Pitluck S."/>
            <person name="Peters L."/>
            <person name="Chertkov O."/>
            <person name="Ovchinnikova G."/>
            <person name="Kyrpides N."/>
            <person name="Mavromatis K."/>
            <person name="Detter J.C."/>
            <person name="Han C."/>
            <person name="Land M."/>
            <person name="Hauser L."/>
            <person name="Markowitz V."/>
            <person name="Cheng J.-F."/>
            <person name="Hugenholtz P."/>
            <person name="Woyke T."/>
            <person name="Wu D."/>
            <person name="Tindall B."/>
            <person name="Brambilla E."/>
            <person name="Klenk H.-P."/>
            <person name="Eisen J.A."/>
        </authorList>
    </citation>
    <scope>NUCLEOTIDE SEQUENCE [LARGE SCALE GENOMIC DNA]</scope>
    <source>
        <strain evidence="2 3">DSM 19592</strain>
    </source>
</reference>
<dbReference type="InterPro" id="IPR011990">
    <property type="entry name" value="TPR-like_helical_dom_sf"/>
</dbReference>
<dbReference type="PROSITE" id="PS51257">
    <property type="entry name" value="PROKAR_LIPOPROTEIN"/>
    <property type="match status" value="1"/>
</dbReference>
<evidence type="ECO:0000313" key="3">
    <source>
        <dbReference type="Proteomes" id="UP000004690"/>
    </source>
</evidence>
<dbReference type="Gene3D" id="1.25.40.10">
    <property type="entry name" value="Tetratricopeptide repeat domain"/>
    <property type="match status" value="3"/>
</dbReference>
<accession>I3C435</accession>
<gene>
    <name evidence="2" type="ORF">JoomaDRAFT_1363</name>
</gene>
<dbReference type="AlphaFoldDB" id="I3C435"/>
<keyword evidence="1" id="KW-0732">Signal</keyword>
<evidence type="ECO:0000313" key="2">
    <source>
        <dbReference type="EMBL" id="EIJ38378.1"/>
    </source>
</evidence>
<dbReference type="HOGENOM" id="CLU_007706_1_0_10"/>